<dbReference type="InterPro" id="IPR009061">
    <property type="entry name" value="DNA-bd_dom_put_sf"/>
</dbReference>
<dbReference type="EMBL" id="MGGB01000059">
    <property type="protein sequence ID" value="OGM18048.1"/>
    <property type="molecule type" value="Genomic_DNA"/>
</dbReference>
<dbReference type="Proteomes" id="UP000178446">
    <property type="component" value="Unassembled WGS sequence"/>
</dbReference>
<reference evidence="2 3" key="1">
    <citation type="journal article" date="2016" name="Nat. Commun.">
        <title>Thousands of microbial genomes shed light on interconnected biogeochemical processes in an aquifer system.</title>
        <authorList>
            <person name="Anantharaman K."/>
            <person name="Brown C.T."/>
            <person name="Hug L.A."/>
            <person name="Sharon I."/>
            <person name="Castelle C.J."/>
            <person name="Probst A.J."/>
            <person name="Thomas B.C."/>
            <person name="Singh A."/>
            <person name="Wilkins M.J."/>
            <person name="Karaoz U."/>
            <person name="Brodie E.L."/>
            <person name="Williams K.H."/>
            <person name="Hubbard S.S."/>
            <person name="Banfield J.F."/>
        </authorList>
    </citation>
    <scope>NUCLEOTIDE SEQUENCE [LARGE SCALE GENOMIC DNA]</scope>
</reference>
<dbReference type="SUPFAM" id="SSF46955">
    <property type="entry name" value="Putative DNA-binding domain"/>
    <property type="match status" value="1"/>
</dbReference>
<dbReference type="AlphaFoldDB" id="A0A1F7XUJ0"/>
<accession>A0A1F7XUJ0</accession>
<name>A0A1F7XUJ0_9BACT</name>
<evidence type="ECO:0000313" key="3">
    <source>
        <dbReference type="Proteomes" id="UP000178446"/>
    </source>
</evidence>
<sequence>MVDNLGEKLPELLKLKQACEVLKVHPNTLRAWDKKGILVAVRIGEKKIRRYRKEDLLAFINKKNIK</sequence>
<dbReference type="InterPro" id="IPR041657">
    <property type="entry name" value="HTH_17"/>
</dbReference>
<organism evidence="2 3">
    <name type="scientific">Candidatus Woesebacteria bacterium RIFCSPHIGHO2_01_FULL_37_10</name>
    <dbReference type="NCBI Taxonomy" id="1802489"/>
    <lineage>
        <taxon>Bacteria</taxon>
        <taxon>Candidatus Woeseibacteriota</taxon>
    </lineage>
</organism>
<gene>
    <name evidence="2" type="ORF">A2685_02490</name>
</gene>
<feature type="domain" description="Helix-turn-helix" evidence="1">
    <location>
        <begin position="12"/>
        <end position="63"/>
    </location>
</feature>
<evidence type="ECO:0000313" key="2">
    <source>
        <dbReference type="EMBL" id="OGM18048.1"/>
    </source>
</evidence>
<proteinExistence type="predicted"/>
<evidence type="ECO:0000259" key="1">
    <source>
        <dbReference type="Pfam" id="PF12728"/>
    </source>
</evidence>
<protein>
    <recommendedName>
        <fullName evidence="1">Helix-turn-helix domain-containing protein</fullName>
    </recommendedName>
</protein>
<dbReference type="Gene3D" id="1.10.1660.10">
    <property type="match status" value="1"/>
</dbReference>
<dbReference type="Pfam" id="PF12728">
    <property type="entry name" value="HTH_17"/>
    <property type="match status" value="1"/>
</dbReference>
<comment type="caution">
    <text evidence="2">The sequence shown here is derived from an EMBL/GenBank/DDBJ whole genome shotgun (WGS) entry which is preliminary data.</text>
</comment>